<keyword evidence="4" id="KW-1185">Reference proteome</keyword>
<evidence type="ECO:0008006" key="5">
    <source>
        <dbReference type="Google" id="ProtNLM"/>
    </source>
</evidence>
<proteinExistence type="predicted"/>
<evidence type="ECO:0000313" key="3">
    <source>
        <dbReference type="EMBL" id="QEY74687.1"/>
    </source>
</evidence>
<evidence type="ECO:0000256" key="2">
    <source>
        <dbReference type="SAM" id="SignalP"/>
    </source>
</evidence>
<keyword evidence="2" id="KW-0732">Signal</keyword>
<reference evidence="3 4" key="1">
    <citation type="submission" date="2019-09" db="EMBL/GenBank/DDBJ databases">
        <title>Prosopis cineraria nodule microbiome.</title>
        <authorList>
            <person name="Chaluvadi S.R."/>
            <person name="Ali R."/>
            <person name="Wang X."/>
        </authorList>
    </citation>
    <scope>NUCLEOTIDE SEQUENCE [LARGE SCALE GENOMIC DNA]</scope>
    <source>
        <strain evidence="3 4">BG1</strain>
    </source>
</reference>
<protein>
    <recommendedName>
        <fullName evidence="5">Secreted protein</fullName>
    </recommendedName>
</protein>
<accession>A0A9X7N3V8</accession>
<gene>
    <name evidence="3" type="ORF">F1C79_25425</name>
</gene>
<name>A0A9X7N3V8_PSEDE</name>
<evidence type="ECO:0000256" key="1">
    <source>
        <dbReference type="SAM" id="MobiDB-lite"/>
    </source>
</evidence>
<dbReference type="OrthoDB" id="6917535at2"/>
<feature type="signal peptide" evidence="2">
    <location>
        <begin position="1"/>
        <end position="19"/>
    </location>
</feature>
<dbReference type="RefSeq" id="WP_151188936.1">
    <property type="nucleotide sequence ID" value="NZ_CP043626.1"/>
</dbReference>
<dbReference type="Proteomes" id="UP000326659">
    <property type="component" value="Chromosome"/>
</dbReference>
<dbReference type="EMBL" id="CP043626">
    <property type="protein sequence ID" value="QEY74687.1"/>
    <property type="molecule type" value="Genomic_DNA"/>
</dbReference>
<evidence type="ECO:0000313" key="4">
    <source>
        <dbReference type="Proteomes" id="UP000326659"/>
    </source>
</evidence>
<dbReference type="AlphaFoldDB" id="A0A9X7N3V8"/>
<organism evidence="3 4">
    <name type="scientific">Pseudomonas denitrificans</name>
    <dbReference type="NCBI Taxonomy" id="43306"/>
    <lineage>
        <taxon>Bacteria</taxon>
        <taxon>Pseudomonadati</taxon>
        <taxon>Pseudomonadota</taxon>
        <taxon>Gammaproteobacteria</taxon>
        <taxon>Pseudomonadales</taxon>
        <taxon>Pseudomonadaceae</taxon>
        <taxon>Halopseudomonas</taxon>
    </lineage>
</organism>
<feature type="region of interest" description="Disordered" evidence="1">
    <location>
        <begin position="76"/>
        <end position="103"/>
    </location>
</feature>
<feature type="chain" id="PRO_5040740963" description="Secreted protein" evidence="2">
    <location>
        <begin position="20"/>
        <end position="162"/>
    </location>
</feature>
<dbReference type="KEGG" id="pden:F1C79_25425"/>
<feature type="compositionally biased region" description="Low complexity" evidence="1">
    <location>
        <begin position="84"/>
        <end position="93"/>
    </location>
</feature>
<sequence length="162" mass="16028">MKKLLIAAIAASLGTPVLAAPLGHPSIPPTEVHDKSHAGGFYQDVITRSQPAPVKEEPKEEQKAVVATNDCAPLWGGATKDQKGQAQAANGAGQDDKDRAGAIVPLPPTCSGMGLATPLYGQLTVGEAVGIGAAVVAIGAAIGNHGGGGGHHSTSGTTGTTK</sequence>